<dbReference type="OrthoDB" id="2943819at2"/>
<accession>A0A3P3VUX3</accession>
<keyword evidence="2" id="KW-0812">Transmembrane</keyword>
<feature type="compositionally biased region" description="Low complexity" evidence="1">
    <location>
        <begin position="1"/>
        <end position="21"/>
    </location>
</feature>
<proteinExistence type="predicted"/>
<name>A0A3P3VUX3_9MICO</name>
<evidence type="ECO:0000313" key="3">
    <source>
        <dbReference type="EMBL" id="RRJ86127.1"/>
    </source>
</evidence>
<gene>
    <name evidence="3" type="ORF">EG850_10040</name>
</gene>
<reference evidence="3 4" key="1">
    <citation type="submission" date="2018-11" db="EMBL/GenBank/DDBJ databases">
        <title>YIM 102482-1 draft genome.</title>
        <authorList>
            <person name="Li G."/>
            <person name="Jiang Y."/>
        </authorList>
    </citation>
    <scope>NUCLEOTIDE SEQUENCE [LARGE SCALE GENOMIC DNA]</scope>
    <source>
        <strain evidence="3 4">YIM 102482-1</strain>
    </source>
</reference>
<keyword evidence="2" id="KW-0472">Membrane</keyword>
<protein>
    <submittedName>
        <fullName evidence="3">Uncharacterized protein</fullName>
    </submittedName>
</protein>
<dbReference type="EMBL" id="RQVS01000012">
    <property type="protein sequence ID" value="RRJ86127.1"/>
    <property type="molecule type" value="Genomic_DNA"/>
</dbReference>
<keyword evidence="4" id="KW-1185">Reference proteome</keyword>
<feature type="transmembrane region" description="Helical" evidence="2">
    <location>
        <begin position="66"/>
        <end position="96"/>
    </location>
</feature>
<feature type="transmembrane region" description="Helical" evidence="2">
    <location>
        <begin position="30"/>
        <end position="54"/>
    </location>
</feature>
<keyword evidence="2" id="KW-1133">Transmembrane helix</keyword>
<evidence type="ECO:0000256" key="1">
    <source>
        <dbReference type="SAM" id="MobiDB-lite"/>
    </source>
</evidence>
<dbReference type="Proteomes" id="UP000274391">
    <property type="component" value="Unassembled WGS sequence"/>
</dbReference>
<evidence type="ECO:0000256" key="2">
    <source>
        <dbReference type="SAM" id="Phobius"/>
    </source>
</evidence>
<evidence type="ECO:0000313" key="4">
    <source>
        <dbReference type="Proteomes" id="UP000274391"/>
    </source>
</evidence>
<feature type="region of interest" description="Disordered" evidence="1">
    <location>
        <begin position="1"/>
        <end position="24"/>
    </location>
</feature>
<comment type="caution">
    <text evidence="3">The sequence shown here is derived from an EMBL/GenBank/DDBJ whole genome shotgun (WGS) entry which is preliminary data.</text>
</comment>
<organism evidence="3 4">
    <name type="scientific">Gulosibacter macacae</name>
    <dbReference type="NCBI Taxonomy" id="2488791"/>
    <lineage>
        <taxon>Bacteria</taxon>
        <taxon>Bacillati</taxon>
        <taxon>Actinomycetota</taxon>
        <taxon>Actinomycetes</taxon>
        <taxon>Micrococcales</taxon>
        <taxon>Microbacteriaceae</taxon>
        <taxon>Gulosibacter</taxon>
    </lineage>
</organism>
<sequence length="105" mass="11387">MQPQYQYQQPYPVQGGYAPPQRTEDSVGSWMLTIFLLGIPVVGFIYVLILAFGADTGAKKNYARATLIWMAIGIVISTIILVIMLASGAAFFNFYVGSSSPSSSL</sequence>
<dbReference type="AlphaFoldDB" id="A0A3P3VUX3"/>